<sequence length="76" mass="8976">MVRPALYFMISAGMLLILAPILLYSIQLWKERRIERIKGYSERFNHSAALRLERKAQEEHKAYADHVSEWRKTGTS</sequence>
<proteinExistence type="predicted"/>
<dbReference type="Proteomes" id="UP001165678">
    <property type="component" value="Unassembled WGS sequence"/>
</dbReference>
<keyword evidence="1" id="KW-0472">Membrane</keyword>
<keyword evidence="1" id="KW-0812">Transmembrane</keyword>
<protein>
    <submittedName>
        <fullName evidence="2">Uncharacterized protein</fullName>
    </submittedName>
</protein>
<feature type="transmembrane region" description="Helical" evidence="1">
    <location>
        <begin position="6"/>
        <end position="26"/>
    </location>
</feature>
<evidence type="ECO:0000313" key="3">
    <source>
        <dbReference type="Proteomes" id="UP001165678"/>
    </source>
</evidence>
<accession>A0AA42CWS5</accession>
<keyword evidence="1" id="KW-1133">Transmembrane helix</keyword>
<evidence type="ECO:0000313" key="2">
    <source>
        <dbReference type="EMBL" id="MCX2522983.1"/>
    </source>
</evidence>
<gene>
    <name evidence="2" type="ORF">OQ287_01885</name>
</gene>
<dbReference type="AlphaFoldDB" id="A0AA42CWS5"/>
<comment type="caution">
    <text evidence="2">The sequence shown here is derived from an EMBL/GenBank/DDBJ whole genome shotgun (WGS) entry which is preliminary data.</text>
</comment>
<evidence type="ECO:0000256" key="1">
    <source>
        <dbReference type="SAM" id="Phobius"/>
    </source>
</evidence>
<name>A0AA42CWS5_9GAMM</name>
<organism evidence="2 3">
    <name type="scientific">Larsenimonas rhizosphaerae</name>
    <dbReference type="NCBI Taxonomy" id="2944682"/>
    <lineage>
        <taxon>Bacteria</taxon>
        <taxon>Pseudomonadati</taxon>
        <taxon>Pseudomonadota</taxon>
        <taxon>Gammaproteobacteria</taxon>
        <taxon>Oceanospirillales</taxon>
        <taxon>Halomonadaceae</taxon>
        <taxon>Larsenimonas</taxon>
    </lineage>
</organism>
<dbReference type="RefSeq" id="WP_250936326.1">
    <property type="nucleotide sequence ID" value="NZ_JAMLJK010000001.1"/>
</dbReference>
<dbReference type="EMBL" id="JAPIVE010000001">
    <property type="protein sequence ID" value="MCX2522983.1"/>
    <property type="molecule type" value="Genomic_DNA"/>
</dbReference>
<keyword evidence="3" id="KW-1185">Reference proteome</keyword>
<reference evidence="2" key="1">
    <citation type="submission" date="2022-11" db="EMBL/GenBank/DDBJ databases">
        <title>Larsenimonas rhizosphaerae sp. nov., isolated from a tidal mudflat.</title>
        <authorList>
            <person name="Lee S.D."/>
            <person name="Kim I.S."/>
        </authorList>
    </citation>
    <scope>NUCLEOTIDE SEQUENCE</scope>
    <source>
        <strain evidence="2">GH2-1</strain>
    </source>
</reference>